<sequence>MGNYKAVLFDFGNVIINIDPELTLKAFSEISGKSLARVKDKLEMSQLNRRYETGTFEDEEFREIVRQTIGYPFSDQEVDDAWNALLKDLPPYRISLILELKDKYPVYLLSNTNSLHIKKCDQIFRDQFGIPNVKALFTKAFYSYEMGLWKPDKEIYNTVLRDIEQKAEDVLFIDDNAANIASAAEMGFQTILMDPKNDDVINHFKI</sequence>
<proteinExistence type="predicted"/>
<dbReference type="InterPro" id="IPR036412">
    <property type="entry name" value="HAD-like_sf"/>
</dbReference>
<dbReference type="PRINTS" id="PR00413">
    <property type="entry name" value="HADHALOGNASE"/>
</dbReference>
<dbReference type="InterPro" id="IPR023198">
    <property type="entry name" value="PGP-like_dom2"/>
</dbReference>
<name>A0A2Z4GCN7_9BACT</name>
<dbReference type="KEGG" id="als:DJ013_10970"/>
<dbReference type="OrthoDB" id="9797415at2"/>
<evidence type="ECO:0000313" key="2">
    <source>
        <dbReference type="Proteomes" id="UP000249873"/>
    </source>
</evidence>
<protein>
    <submittedName>
        <fullName evidence="1">HAD family phosphatase</fullName>
    </submittedName>
</protein>
<dbReference type="Gene3D" id="1.10.150.240">
    <property type="entry name" value="Putative phosphatase, domain 2"/>
    <property type="match status" value="1"/>
</dbReference>
<gene>
    <name evidence="1" type="ORF">DJ013_10970</name>
</gene>
<evidence type="ECO:0000313" key="1">
    <source>
        <dbReference type="EMBL" id="AWV98663.1"/>
    </source>
</evidence>
<dbReference type="RefSeq" id="WP_111371856.1">
    <property type="nucleotide sequence ID" value="NZ_CP029480.1"/>
</dbReference>
<dbReference type="Pfam" id="PF00702">
    <property type="entry name" value="Hydrolase"/>
    <property type="match status" value="1"/>
</dbReference>
<dbReference type="PANTHER" id="PTHR43611">
    <property type="entry name" value="ALPHA-D-GLUCOSE 1-PHOSPHATE PHOSPHATASE"/>
    <property type="match status" value="1"/>
</dbReference>
<dbReference type="EMBL" id="CP029480">
    <property type="protein sequence ID" value="AWV98663.1"/>
    <property type="molecule type" value="Genomic_DNA"/>
</dbReference>
<dbReference type="PANTHER" id="PTHR43611:SF3">
    <property type="entry name" value="FLAVIN MONONUCLEOTIDE HYDROLASE 1, CHLOROPLATIC"/>
    <property type="match status" value="1"/>
</dbReference>
<organism evidence="1 2">
    <name type="scientific">Arcticibacterium luteifluviistationis</name>
    <dbReference type="NCBI Taxonomy" id="1784714"/>
    <lineage>
        <taxon>Bacteria</taxon>
        <taxon>Pseudomonadati</taxon>
        <taxon>Bacteroidota</taxon>
        <taxon>Cytophagia</taxon>
        <taxon>Cytophagales</taxon>
        <taxon>Leadbetterellaceae</taxon>
        <taxon>Arcticibacterium</taxon>
    </lineage>
</organism>
<dbReference type="SFLD" id="SFLDS00003">
    <property type="entry name" value="Haloacid_Dehalogenase"/>
    <property type="match status" value="1"/>
</dbReference>
<dbReference type="InterPro" id="IPR006439">
    <property type="entry name" value="HAD-SF_hydro_IA"/>
</dbReference>
<dbReference type="SUPFAM" id="SSF56784">
    <property type="entry name" value="HAD-like"/>
    <property type="match status" value="1"/>
</dbReference>
<dbReference type="SFLD" id="SFLDG01129">
    <property type="entry name" value="C1.5:_HAD__Beta-PGM__Phosphata"/>
    <property type="match status" value="1"/>
</dbReference>
<accession>A0A2Z4GCN7</accession>
<keyword evidence="2" id="KW-1185">Reference proteome</keyword>
<dbReference type="Gene3D" id="3.40.50.1000">
    <property type="entry name" value="HAD superfamily/HAD-like"/>
    <property type="match status" value="1"/>
</dbReference>
<dbReference type="InterPro" id="IPR023214">
    <property type="entry name" value="HAD_sf"/>
</dbReference>
<reference evidence="1 2" key="1">
    <citation type="submission" date="2018-05" db="EMBL/GenBank/DDBJ databases">
        <title>Complete genome sequence of Arcticibacterium luteifluviistationis SM1504T, a cytophagaceae bacterium isolated from Arctic surface seawater.</title>
        <authorList>
            <person name="Li Y."/>
            <person name="Qin Q.-L."/>
        </authorList>
    </citation>
    <scope>NUCLEOTIDE SEQUENCE [LARGE SCALE GENOMIC DNA]</scope>
    <source>
        <strain evidence="1 2">SM1504</strain>
    </source>
</reference>
<dbReference type="Proteomes" id="UP000249873">
    <property type="component" value="Chromosome"/>
</dbReference>
<dbReference type="AlphaFoldDB" id="A0A2Z4GCN7"/>
<dbReference type="NCBIfam" id="TIGR01509">
    <property type="entry name" value="HAD-SF-IA-v3"/>
    <property type="match status" value="1"/>
</dbReference>
<dbReference type="CDD" id="cd02603">
    <property type="entry name" value="HAD_sEH-N_like"/>
    <property type="match status" value="1"/>
</dbReference>